<proteinExistence type="predicted"/>
<feature type="signal peptide" evidence="5">
    <location>
        <begin position="1"/>
        <end position="19"/>
    </location>
</feature>
<feature type="compositionally biased region" description="Low complexity" evidence="4">
    <location>
        <begin position="107"/>
        <end position="116"/>
    </location>
</feature>
<evidence type="ECO:0000256" key="3">
    <source>
        <dbReference type="ARBA" id="ARBA00023026"/>
    </source>
</evidence>
<dbReference type="Pfam" id="PF01476">
    <property type="entry name" value="LysM"/>
    <property type="match status" value="1"/>
</dbReference>
<evidence type="ECO:0000313" key="8">
    <source>
        <dbReference type="Proteomes" id="UP001152607"/>
    </source>
</evidence>
<dbReference type="Proteomes" id="UP001152607">
    <property type="component" value="Unassembled WGS sequence"/>
</dbReference>
<comment type="caution">
    <text evidence="7">The sequence shown here is derived from an EMBL/GenBank/DDBJ whole genome shotgun (WGS) entry which is preliminary data.</text>
</comment>
<feature type="compositionally biased region" description="Polar residues" evidence="4">
    <location>
        <begin position="117"/>
        <end position="128"/>
    </location>
</feature>
<keyword evidence="8" id="KW-1185">Reference proteome</keyword>
<feature type="region of interest" description="Disordered" evidence="4">
    <location>
        <begin position="97"/>
        <end position="128"/>
    </location>
</feature>
<dbReference type="SUPFAM" id="SSF54106">
    <property type="entry name" value="LysM domain"/>
    <property type="match status" value="2"/>
</dbReference>
<dbReference type="AlphaFoldDB" id="A0A9W4U8M0"/>
<dbReference type="OrthoDB" id="2281372at2759"/>
<dbReference type="InterPro" id="IPR018392">
    <property type="entry name" value="LysM"/>
</dbReference>
<evidence type="ECO:0000256" key="2">
    <source>
        <dbReference type="ARBA" id="ARBA00022729"/>
    </source>
</evidence>
<evidence type="ECO:0000259" key="6">
    <source>
        <dbReference type="PROSITE" id="PS51782"/>
    </source>
</evidence>
<accession>A0A9W4U8M0</accession>
<evidence type="ECO:0000313" key="7">
    <source>
        <dbReference type="EMBL" id="CAI6331053.1"/>
    </source>
</evidence>
<dbReference type="Gene3D" id="3.10.350.10">
    <property type="entry name" value="LysM domain"/>
    <property type="match status" value="2"/>
</dbReference>
<feature type="compositionally biased region" description="Low complexity" evidence="4">
    <location>
        <begin position="189"/>
        <end position="216"/>
    </location>
</feature>
<keyword evidence="3" id="KW-0843">Virulence</keyword>
<reference evidence="7" key="1">
    <citation type="submission" date="2023-01" db="EMBL/GenBank/DDBJ databases">
        <authorList>
            <person name="Van Ghelder C."/>
            <person name="Rancurel C."/>
        </authorList>
    </citation>
    <scope>NUCLEOTIDE SEQUENCE</scope>
    <source>
        <strain evidence="7">CNCM I-4278</strain>
    </source>
</reference>
<dbReference type="PANTHER" id="PTHR34997:SF2">
    <property type="entry name" value="LYSM DOMAIN-CONTAINING PROTEIN-RELATED"/>
    <property type="match status" value="1"/>
</dbReference>
<feature type="domain" description="LysM" evidence="6">
    <location>
        <begin position="43"/>
        <end position="91"/>
    </location>
</feature>
<feature type="domain" description="LysM" evidence="6">
    <location>
        <begin position="137"/>
        <end position="183"/>
    </location>
</feature>
<feature type="chain" id="PRO_5040808675" description="LysM domain-containing protein" evidence="5">
    <location>
        <begin position="20"/>
        <end position="314"/>
    </location>
</feature>
<organism evidence="7 8">
    <name type="scientific">Periconia digitata</name>
    <dbReference type="NCBI Taxonomy" id="1303443"/>
    <lineage>
        <taxon>Eukaryota</taxon>
        <taxon>Fungi</taxon>
        <taxon>Dikarya</taxon>
        <taxon>Ascomycota</taxon>
        <taxon>Pezizomycotina</taxon>
        <taxon>Dothideomycetes</taxon>
        <taxon>Pleosporomycetidae</taxon>
        <taxon>Pleosporales</taxon>
        <taxon>Massarineae</taxon>
        <taxon>Periconiaceae</taxon>
        <taxon>Periconia</taxon>
    </lineage>
</organism>
<evidence type="ECO:0000256" key="4">
    <source>
        <dbReference type="SAM" id="MobiDB-lite"/>
    </source>
</evidence>
<keyword evidence="1" id="KW-0147">Chitin-binding</keyword>
<keyword evidence="2 5" id="KW-0732">Signal</keyword>
<evidence type="ECO:0000256" key="1">
    <source>
        <dbReference type="ARBA" id="ARBA00022669"/>
    </source>
</evidence>
<feature type="region of interest" description="Disordered" evidence="4">
    <location>
        <begin position="189"/>
        <end position="218"/>
    </location>
</feature>
<dbReference type="SMART" id="SM00257">
    <property type="entry name" value="LysM"/>
    <property type="match status" value="2"/>
</dbReference>
<feature type="domain" description="LysM" evidence="6">
    <location>
        <begin position="228"/>
        <end position="274"/>
    </location>
</feature>
<sequence length="314" mass="33198">MRAYGIIVTFAAFARSADAASFLRVRGDTPQYFTDPSTSKFCTWYHDNADDSVACADVPALYGISKEDFLRWNPTIGSNCAGYNSFQSYCVEAFNEPTGSPTPTPTSTPSSSPTSSAGNGITTPQPTQPGMVSNCNKFHFVKPDQGCSEITALNGITFAQLLAWNTGIGSNCEALWANTNVCVGIIGSTPTPTSTPSKTTSPPTTPTPTNGVTTPLPTQPGMVSDCDRFYFVNSGDICEKIATSNGISVSDFVKWNPGVGSDCSKMWANAYVCVRVIGFRPPTTTTTRPSTTTTGNGISTPTPTQVGMVSNCNK</sequence>
<name>A0A9W4U8M0_9PLEO</name>
<dbReference type="EMBL" id="CAOQHR010000002">
    <property type="protein sequence ID" value="CAI6331053.1"/>
    <property type="molecule type" value="Genomic_DNA"/>
</dbReference>
<dbReference type="GO" id="GO:0008061">
    <property type="term" value="F:chitin binding"/>
    <property type="evidence" value="ECO:0007669"/>
    <property type="project" value="UniProtKB-KW"/>
</dbReference>
<gene>
    <name evidence="7" type="ORF">PDIGIT_LOCUS4378</name>
</gene>
<dbReference type="PROSITE" id="PS51782">
    <property type="entry name" value="LYSM"/>
    <property type="match status" value="3"/>
</dbReference>
<dbReference type="InterPro" id="IPR036779">
    <property type="entry name" value="LysM_dom_sf"/>
</dbReference>
<protein>
    <recommendedName>
        <fullName evidence="6">LysM domain-containing protein</fullName>
    </recommendedName>
</protein>
<dbReference type="PANTHER" id="PTHR34997">
    <property type="entry name" value="AM15"/>
    <property type="match status" value="1"/>
</dbReference>
<dbReference type="CDD" id="cd00118">
    <property type="entry name" value="LysM"/>
    <property type="match status" value="2"/>
</dbReference>
<dbReference type="InterPro" id="IPR052210">
    <property type="entry name" value="LysM1-like"/>
</dbReference>
<evidence type="ECO:0000256" key="5">
    <source>
        <dbReference type="SAM" id="SignalP"/>
    </source>
</evidence>